<evidence type="ECO:0000313" key="6">
    <source>
        <dbReference type="Proteomes" id="UP000242474"/>
    </source>
</evidence>
<dbReference type="Pfam" id="PF00501">
    <property type="entry name" value="AMP-binding"/>
    <property type="match status" value="1"/>
</dbReference>
<evidence type="ECO:0000256" key="2">
    <source>
        <dbReference type="ARBA" id="ARBA00022598"/>
    </source>
</evidence>
<feature type="domain" description="AMP-binding enzyme C-terminal" evidence="4">
    <location>
        <begin position="393"/>
        <end position="466"/>
    </location>
</feature>
<dbReference type="PANTHER" id="PTHR24096">
    <property type="entry name" value="LONG-CHAIN-FATTY-ACID--COA LIGASE"/>
    <property type="match status" value="1"/>
</dbReference>
<feature type="non-terminal residue" evidence="5">
    <location>
        <position position="1"/>
    </location>
</feature>
<dbReference type="InterPro" id="IPR045851">
    <property type="entry name" value="AMP-bd_C_sf"/>
</dbReference>
<dbReference type="PROSITE" id="PS00455">
    <property type="entry name" value="AMP_BINDING"/>
    <property type="match status" value="1"/>
</dbReference>
<dbReference type="Proteomes" id="UP000242474">
    <property type="component" value="Unassembled WGS sequence"/>
</dbReference>
<sequence length="473" mass="51223">NVVAVYSPADIRFSAIHFGVLMAGGIYTAINPNMDTEEVAQRLEETNAMIVFVAPMLLPRLLASIANSGLQIPASHIILTNGNKTSFSSIDSLDNTAFEPPSYLDVDLANRVAMIMYTSGTSGRPRGVMLTHRNIVAMYTLVGGYSARSQVIDKQPSVGSGKEQGRMLSALPLWQIYGHCVLCYQPLYTGDCAVLMPAFDAVEYLKVIEKYHITRLNATPSIFHTLFTKTVKSDNGKVAIKTDMSQQYDVRSVMAVGCGGAPLPPDRLQQCYEYFNHAPVVIGYGLTECCSVLAGGSWLKPAPGAIGIIYPNSIAKVVDQNGIETDDYGELCISGPHVMKGYLGAQTTEPISADGFLYTGDCARIVADGNVFLKGRMSDVFRTSHGIIYANDVENKLMQHPVVEDTAVVAYDTENGDVHLVAFVVLSSEGSAEQLCGVKDWIGQHIRGADISCRMIPAIPKSQSGKVLRHLLK</sequence>
<evidence type="ECO:0000259" key="3">
    <source>
        <dbReference type="Pfam" id="PF00501"/>
    </source>
</evidence>
<dbReference type="PANTHER" id="PTHR24096:SF149">
    <property type="entry name" value="AMP-BINDING DOMAIN-CONTAINING PROTEIN-RELATED"/>
    <property type="match status" value="1"/>
</dbReference>
<comment type="similarity">
    <text evidence="1">Belongs to the ATP-dependent AMP-binding enzyme family.</text>
</comment>
<evidence type="ECO:0000259" key="4">
    <source>
        <dbReference type="Pfam" id="PF13193"/>
    </source>
</evidence>
<feature type="non-terminal residue" evidence="5">
    <location>
        <position position="473"/>
    </location>
</feature>
<dbReference type="STRING" id="763665.A0A2G5BBV4"/>
<name>A0A2G5BBV4_COERN</name>
<dbReference type="InterPro" id="IPR020845">
    <property type="entry name" value="AMP-binding_CS"/>
</dbReference>
<organism evidence="5 6">
    <name type="scientific">Coemansia reversa (strain ATCC 12441 / NRRL 1564)</name>
    <dbReference type="NCBI Taxonomy" id="763665"/>
    <lineage>
        <taxon>Eukaryota</taxon>
        <taxon>Fungi</taxon>
        <taxon>Fungi incertae sedis</taxon>
        <taxon>Zoopagomycota</taxon>
        <taxon>Kickxellomycotina</taxon>
        <taxon>Kickxellomycetes</taxon>
        <taxon>Kickxellales</taxon>
        <taxon>Kickxellaceae</taxon>
        <taxon>Coemansia</taxon>
    </lineage>
</organism>
<dbReference type="InterPro" id="IPR025110">
    <property type="entry name" value="AMP-bd_C"/>
</dbReference>
<dbReference type="AlphaFoldDB" id="A0A2G5BBV4"/>
<protein>
    <submittedName>
        <fullName evidence="5">Acetyl-CoA synthetase-like protein</fullName>
    </submittedName>
</protein>
<dbReference type="OrthoDB" id="6509636at2759"/>
<proteinExistence type="inferred from homology"/>
<dbReference type="Pfam" id="PF13193">
    <property type="entry name" value="AMP-binding_C"/>
    <property type="match status" value="1"/>
</dbReference>
<keyword evidence="2" id="KW-0436">Ligase</keyword>
<dbReference type="EMBL" id="KZ303499">
    <property type="protein sequence ID" value="PIA16481.1"/>
    <property type="molecule type" value="Genomic_DNA"/>
</dbReference>
<evidence type="ECO:0000313" key="5">
    <source>
        <dbReference type="EMBL" id="PIA16481.1"/>
    </source>
</evidence>
<dbReference type="InterPro" id="IPR042099">
    <property type="entry name" value="ANL_N_sf"/>
</dbReference>
<accession>A0A2G5BBV4</accession>
<gene>
    <name evidence="5" type="ORF">COEREDRAFT_22021</name>
</gene>
<dbReference type="Gene3D" id="3.30.300.30">
    <property type="match status" value="1"/>
</dbReference>
<dbReference type="InterPro" id="IPR000873">
    <property type="entry name" value="AMP-dep_synth/lig_dom"/>
</dbReference>
<reference evidence="5 6" key="1">
    <citation type="journal article" date="2015" name="Genome Biol. Evol.">
        <title>Phylogenomic analyses indicate that early fungi evolved digesting cell walls of algal ancestors of land plants.</title>
        <authorList>
            <person name="Chang Y."/>
            <person name="Wang S."/>
            <person name="Sekimoto S."/>
            <person name="Aerts A.L."/>
            <person name="Choi C."/>
            <person name="Clum A."/>
            <person name="LaButti K.M."/>
            <person name="Lindquist E.A."/>
            <person name="Yee Ngan C."/>
            <person name="Ohm R.A."/>
            <person name="Salamov A.A."/>
            <person name="Grigoriev I.V."/>
            <person name="Spatafora J.W."/>
            <person name="Berbee M.L."/>
        </authorList>
    </citation>
    <scope>NUCLEOTIDE SEQUENCE [LARGE SCALE GENOMIC DNA]</scope>
    <source>
        <strain evidence="5 6">NRRL 1564</strain>
    </source>
</reference>
<evidence type="ECO:0000256" key="1">
    <source>
        <dbReference type="ARBA" id="ARBA00006432"/>
    </source>
</evidence>
<dbReference type="Gene3D" id="3.40.50.12780">
    <property type="entry name" value="N-terminal domain of ligase-like"/>
    <property type="match status" value="1"/>
</dbReference>
<dbReference type="SUPFAM" id="SSF56801">
    <property type="entry name" value="Acetyl-CoA synthetase-like"/>
    <property type="match status" value="1"/>
</dbReference>
<feature type="domain" description="AMP-dependent synthetase/ligase" evidence="3">
    <location>
        <begin position="2"/>
        <end position="343"/>
    </location>
</feature>
<keyword evidence="6" id="KW-1185">Reference proteome</keyword>
<dbReference type="GO" id="GO:0016405">
    <property type="term" value="F:CoA-ligase activity"/>
    <property type="evidence" value="ECO:0007669"/>
    <property type="project" value="TreeGrafter"/>
</dbReference>